<evidence type="ECO:0000313" key="4">
    <source>
        <dbReference type="Proteomes" id="UP001224775"/>
    </source>
</evidence>
<proteinExistence type="predicted"/>
<feature type="coiled-coil region" evidence="1">
    <location>
        <begin position="595"/>
        <end position="637"/>
    </location>
</feature>
<feature type="compositionally biased region" description="Low complexity" evidence="2">
    <location>
        <begin position="252"/>
        <end position="266"/>
    </location>
</feature>
<name>A0AAD8XT11_9STRA</name>
<feature type="compositionally biased region" description="Low complexity" evidence="2">
    <location>
        <begin position="369"/>
        <end position="388"/>
    </location>
</feature>
<gene>
    <name evidence="3" type="ORF">QTG54_016313</name>
</gene>
<feature type="region of interest" description="Disordered" evidence="2">
    <location>
        <begin position="229"/>
        <end position="349"/>
    </location>
</feature>
<feature type="compositionally biased region" description="Low complexity" evidence="2">
    <location>
        <begin position="309"/>
        <end position="330"/>
    </location>
</feature>
<keyword evidence="4" id="KW-1185">Reference proteome</keyword>
<feature type="compositionally biased region" description="Polar residues" evidence="2">
    <location>
        <begin position="14"/>
        <end position="26"/>
    </location>
</feature>
<dbReference type="AlphaFoldDB" id="A0AAD8XT11"/>
<accession>A0AAD8XT11</accession>
<feature type="region of interest" description="Disordered" evidence="2">
    <location>
        <begin position="369"/>
        <end position="407"/>
    </location>
</feature>
<protein>
    <submittedName>
        <fullName evidence="3">Uncharacterized protein</fullName>
    </submittedName>
</protein>
<feature type="compositionally biased region" description="Low complexity" evidence="2">
    <location>
        <begin position="38"/>
        <end position="49"/>
    </location>
</feature>
<comment type="caution">
    <text evidence="3">The sequence shown here is derived from an EMBL/GenBank/DDBJ whole genome shotgun (WGS) entry which is preliminary data.</text>
</comment>
<evidence type="ECO:0000313" key="3">
    <source>
        <dbReference type="EMBL" id="KAK1732982.1"/>
    </source>
</evidence>
<keyword evidence="1" id="KW-0175">Coiled coil</keyword>
<evidence type="ECO:0000256" key="1">
    <source>
        <dbReference type="SAM" id="Coils"/>
    </source>
</evidence>
<dbReference type="EMBL" id="JATAAI010000055">
    <property type="protein sequence ID" value="KAK1732982.1"/>
    <property type="molecule type" value="Genomic_DNA"/>
</dbReference>
<feature type="region of interest" description="Disordered" evidence="2">
    <location>
        <begin position="150"/>
        <end position="207"/>
    </location>
</feature>
<feature type="compositionally biased region" description="Low complexity" evidence="2">
    <location>
        <begin position="193"/>
        <end position="202"/>
    </location>
</feature>
<sequence length="793" mass="87187">MISQQMVRDHPSLGASSDNSSHIDTTNGGGQTYEELVNNNNNHSGNKSNNGGGIDESGGYDLSIESDESSPTNNFHPQKGRKSIGFMLGRNSLSNWTTIGGEGHEDEDDHDEEEAMEDIGHLNTGRKSNVTSRKSSMETPLMGQLINVSSRRSTHQFSAAAASSARGRERERGESNVSAISRGRRRSTNPMNISHISSSSSSNGFDESMDVSLLKDTWSPIRASLDNSFADASRRASRSLSPRRGSRSPVARRSGSGRMRSPMRSSSPPPRRSRSPLGDISPNRQQQHKKMKSPPMKSPNGTFSLKEASPSVSVQQQQQQMTSPTQKKTSVGVKSIGGMNGGGRKSLSFPSLASTRKSIGFSPVVKASTTASAEAATTTNSTDSSVSSNDGATKTIRSPIPTPNSQRRLVKRFRASVPTANYMDAEEVEVEKQAATKSSGSSGNTVGLLRRFETSTSSSQEGSKQCQQQYQQEYKNEFVFPESIPMPSAETLLLFHNQAASIGSPSHQYQLTRAGTNLLSLQEVILPSILTETSSALKAKQAKAQRNVKDGMPDHQGKDVVEVIEACRKLVNRCIGEAMKDAGESWRQREQSRAQSRMERHLAQVEQRKAAEKEAKLQRKNERALARQERYEAAKREMKISHPRNKAMWTECINLEKEIQKLTREERSWMQVKKELDSFVAPNNERMELDPIVPSASAATEEQVGNTALEHTATTMVEDVTMAMNRLNWMLSSVSSAMEESDKLRKEAFTKYNEDHKMIGFSQFDDPKDLFRRVTRKSIGGTPARGAGGSLVC</sequence>
<feature type="region of interest" description="Disordered" evidence="2">
    <location>
        <begin position="1"/>
        <end position="82"/>
    </location>
</feature>
<reference evidence="3" key="1">
    <citation type="submission" date="2023-06" db="EMBL/GenBank/DDBJ databases">
        <title>Survivors Of The Sea: Transcriptome response of Skeletonema marinoi to long-term dormancy.</title>
        <authorList>
            <person name="Pinder M.I.M."/>
            <person name="Kourtchenko O."/>
            <person name="Robertson E.K."/>
            <person name="Larsson T."/>
            <person name="Maumus F."/>
            <person name="Osuna-Cruz C.M."/>
            <person name="Vancaester E."/>
            <person name="Stenow R."/>
            <person name="Vandepoele K."/>
            <person name="Ploug H."/>
            <person name="Bruchert V."/>
            <person name="Godhe A."/>
            <person name="Topel M."/>
        </authorList>
    </citation>
    <scope>NUCLEOTIDE SEQUENCE</scope>
    <source>
        <strain evidence="3">R05AC</strain>
    </source>
</reference>
<evidence type="ECO:0000256" key="2">
    <source>
        <dbReference type="SAM" id="MobiDB-lite"/>
    </source>
</evidence>
<dbReference type="Proteomes" id="UP001224775">
    <property type="component" value="Unassembled WGS sequence"/>
</dbReference>
<organism evidence="3 4">
    <name type="scientific">Skeletonema marinoi</name>
    <dbReference type="NCBI Taxonomy" id="267567"/>
    <lineage>
        <taxon>Eukaryota</taxon>
        <taxon>Sar</taxon>
        <taxon>Stramenopiles</taxon>
        <taxon>Ochrophyta</taxon>
        <taxon>Bacillariophyta</taxon>
        <taxon>Coscinodiscophyceae</taxon>
        <taxon>Thalassiosirophycidae</taxon>
        <taxon>Thalassiosirales</taxon>
        <taxon>Skeletonemataceae</taxon>
        <taxon>Skeletonema</taxon>
        <taxon>Skeletonema marinoi-dohrnii complex</taxon>
    </lineage>
</organism>